<dbReference type="PANTHER" id="PTHR46796">
    <property type="entry name" value="HTH-TYPE TRANSCRIPTIONAL ACTIVATOR RHAS-RELATED"/>
    <property type="match status" value="1"/>
</dbReference>
<evidence type="ECO:0000313" key="5">
    <source>
        <dbReference type="EMBL" id="MDQ7917153.1"/>
    </source>
</evidence>
<keyword evidence="6" id="KW-1185">Reference proteome</keyword>
<dbReference type="PROSITE" id="PS01124">
    <property type="entry name" value="HTH_ARAC_FAMILY_2"/>
    <property type="match status" value="1"/>
</dbReference>
<dbReference type="SMART" id="SM00342">
    <property type="entry name" value="HTH_ARAC"/>
    <property type="match status" value="1"/>
</dbReference>
<evidence type="ECO:0000256" key="1">
    <source>
        <dbReference type="ARBA" id="ARBA00023015"/>
    </source>
</evidence>
<name>A0ABU1A0C7_9FLAO</name>
<gene>
    <name evidence="5" type="ORF">RBU60_06160</name>
</gene>
<dbReference type="PANTHER" id="PTHR46796:SF13">
    <property type="entry name" value="HTH-TYPE TRANSCRIPTIONAL ACTIVATOR RHAS"/>
    <property type="match status" value="1"/>
</dbReference>
<dbReference type="RefSeq" id="WP_308863865.1">
    <property type="nucleotide sequence ID" value="NZ_JAVHUL010000012.1"/>
</dbReference>
<proteinExistence type="predicted"/>
<dbReference type="InterPro" id="IPR050204">
    <property type="entry name" value="AraC_XylS_family_regulators"/>
</dbReference>
<organism evidence="5 6">
    <name type="scientific">Mesonia profundi</name>
    <dbReference type="NCBI Taxonomy" id="3070998"/>
    <lineage>
        <taxon>Bacteria</taxon>
        <taxon>Pseudomonadati</taxon>
        <taxon>Bacteroidota</taxon>
        <taxon>Flavobacteriia</taxon>
        <taxon>Flavobacteriales</taxon>
        <taxon>Flavobacteriaceae</taxon>
        <taxon>Mesonia</taxon>
    </lineage>
</organism>
<evidence type="ECO:0000256" key="2">
    <source>
        <dbReference type="ARBA" id="ARBA00023125"/>
    </source>
</evidence>
<evidence type="ECO:0000313" key="6">
    <source>
        <dbReference type="Proteomes" id="UP001230915"/>
    </source>
</evidence>
<dbReference type="InterPro" id="IPR018060">
    <property type="entry name" value="HTH_AraC"/>
</dbReference>
<sequence>MEDQFLTCQPAPALAPYIAYYYVHQSFSSHFHKTFTYYPHFKHALTAYQQSSHCLLDEVTAKVLPDVDASPIVYSKLQTRIGTVHLHGVFQKVGIVFQPLGIHHFIHGNYTDLFPNHVNYVSCFGRNFEKVLDLVFTAEEIEEKSTLLNSYFLERQTEFPEVRLKKALQRIIESEGMIAVQDLAEELEVSRKTLLRLFQKHLDCSVEGYKKLIKFRLALKKIQEQKDVNLTQISSENYFDQSDFIKQFKKLTQLPPKKFLAAVTKMGSEDTIWNFKD</sequence>
<dbReference type="InterPro" id="IPR046532">
    <property type="entry name" value="DUF6597"/>
</dbReference>
<dbReference type="Proteomes" id="UP001230915">
    <property type="component" value="Unassembled WGS sequence"/>
</dbReference>
<keyword evidence="1" id="KW-0805">Transcription regulation</keyword>
<dbReference type="Pfam" id="PF12833">
    <property type="entry name" value="HTH_18"/>
    <property type="match status" value="1"/>
</dbReference>
<comment type="caution">
    <text evidence="5">The sequence shown here is derived from an EMBL/GenBank/DDBJ whole genome shotgun (WGS) entry which is preliminary data.</text>
</comment>
<feature type="domain" description="HTH araC/xylS-type" evidence="4">
    <location>
        <begin position="162"/>
        <end position="262"/>
    </location>
</feature>
<reference evidence="5 6" key="1">
    <citation type="submission" date="2023-08" db="EMBL/GenBank/DDBJ databases">
        <title>Mesonia sp. MT50, isolated from deep-sea sediment of the Mariana Trench.</title>
        <authorList>
            <person name="Fu H."/>
        </authorList>
    </citation>
    <scope>NUCLEOTIDE SEQUENCE [LARGE SCALE GENOMIC DNA]</scope>
    <source>
        <strain evidence="5 6">MT50</strain>
    </source>
</reference>
<protein>
    <submittedName>
        <fullName evidence="5">Helix-turn-helix domain-containing protein</fullName>
    </submittedName>
</protein>
<evidence type="ECO:0000259" key="4">
    <source>
        <dbReference type="PROSITE" id="PS01124"/>
    </source>
</evidence>
<accession>A0ABU1A0C7</accession>
<evidence type="ECO:0000256" key="3">
    <source>
        <dbReference type="ARBA" id="ARBA00023163"/>
    </source>
</evidence>
<keyword evidence="3" id="KW-0804">Transcription</keyword>
<keyword evidence="2" id="KW-0238">DNA-binding</keyword>
<dbReference type="Pfam" id="PF20240">
    <property type="entry name" value="DUF6597"/>
    <property type="match status" value="1"/>
</dbReference>
<dbReference type="EMBL" id="JAVHUL010000012">
    <property type="protein sequence ID" value="MDQ7917153.1"/>
    <property type="molecule type" value="Genomic_DNA"/>
</dbReference>
<dbReference type="Gene3D" id="1.10.10.60">
    <property type="entry name" value="Homeodomain-like"/>
    <property type="match status" value="1"/>
</dbReference>